<sequence>MANYTAADVKKLRDATGSGMMDCKKALEDSDGDYDQAVEFLRVKGAKNVGKRAERTAANGLVALEQKDDRSVVMLELNCETDFVAKNEKFQALAAELASFIARTSPQDVPSLLASEYSDGKTVQEVVDEYGAVIGEKTQVGRFVIYEGAYVASYLHKTDPDLPPSMGVLVELDTEAPEIGKDLAQQVAALAPTYVSKDDVPEDVVENERRIAEATAREEGKPEQAMPKIIEGRVNGFFKDATLLGQPFVKDNKTTVQKVVEDAGVTVRRFARFKVGES</sequence>
<evidence type="ECO:0000256" key="3">
    <source>
        <dbReference type="ARBA" id="ARBA00022768"/>
    </source>
</evidence>
<dbReference type="Pfam" id="PF00889">
    <property type="entry name" value="EF_TS"/>
    <property type="match status" value="1"/>
</dbReference>
<dbReference type="Proteomes" id="UP000317422">
    <property type="component" value="Unassembled WGS sequence"/>
</dbReference>
<feature type="domain" description="Translation elongation factor EFTs/EF1B dimerisation" evidence="9">
    <location>
        <begin position="73"/>
        <end position="277"/>
    </location>
</feature>
<dbReference type="PANTHER" id="PTHR11741:SF0">
    <property type="entry name" value="ELONGATION FACTOR TS, MITOCHONDRIAL"/>
    <property type="match status" value="1"/>
</dbReference>
<dbReference type="NCBIfam" id="TIGR00116">
    <property type="entry name" value="tsf"/>
    <property type="match status" value="1"/>
</dbReference>
<dbReference type="PANTHER" id="PTHR11741">
    <property type="entry name" value="ELONGATION FACTOR TS"/>
    <property type="match status" value="1"/>
</dbReference>
<dbReference type="GO" id="GO:0005737">
    <property type="term" value="C:cytoplasm"/>
    <property type="evidence" value="ECO:0007669"/>
    <property type="project" value="UniProtKB-SubCell"/>
</dbReference>
<dbReference type="InterPro" id="IPR009060">
    <property type="entry name" value="UBA-like_sf"/>
</dbReference>
<dbReference type="Gene3D" id="3.30.479.20">
    <property type="entry name" value="Elongation factor Ts, dimerisation domain"/>
    <property type="match status" value="2"/>
</dbReference>
<comment type="subcellular location">
    <subcellularLocation>
        <location evidence="6 8">Cytoplasm</location>
    </subcellularLocation>
</comment>
<evidence type="ECO:0000256" key="6">
    <source>
        <dbReference type="HAMAP-Rule" id="MF_00050"/>
    </source>
</evidence>
<dbReference type="Gene3D" id="1.10.8.10">
    <property type="entry name" value="DNA helicase RuvA subunit, C-terminal domain"/>
    <property type="match status" value="1"/>
</dbReference>
<evidence type="ECO:0000256" key="1">
    <source>
        <dbReference type="ARBA" id="ARBA00005532"/>
    </source>
</evidence>
<dbReference type="PROSITE" id="PS01127">
    <property type="entry name" value="EF_TS_2"/>
    <property type="match status" value="1"/>
</dbReference>
<evidence type="ECO:0000256" key="2">
    <source>
        <dbReference type="ARBA" id="ARBA00016956"/>
    </source>
</evidence>
<evidence type="ECO:0000259" key="9">
    <source>
        <dbReference type="Pfam" id="PF00889"/>
    </source>
</evidence>
<comment type="function">
    <text evidence="5 6 7">Associates with the EF-Tu.GDP complex and induces the exchange of GDP to GTP. It remains bound to the aminoacyl-tRNA.EF-Tu.GTP complex up to the GTP hydrolysis stage on the ribosome.</text>
</comment>
<protein>
    <recommendedName>
        <fullName evidence="2 6">Elongation factor Ts</fullName>
        <shortName evidence="6">EF-Ts</shortName>
    </recommendedName>
</protein>
<name>A0A543NFZ0_9ACTN</name>
<dbReference type="FunFam" id="1.10.286.20:FF:000001">
    <property type="entry name" value="Elongation factor Ts"/>
    <property type="match status" value="1"/>
</dbReference>
<organism evidence="10 11">
    <name type="scientific">Haloactinospora alba</name>
    <dbReference type="NCBI Taxonomy" id="405555"/>
    <lineage>
        <taxon>Bacteria</taxon>
        <taxon>Bacillati</taxon>
        <taxon>Actinomycetota</taxon>
        <taxon>Actinomycetes</taxon>
        <taxon>Streptosporangiales</taxon>
        <taxon>Nocardiopsidaceae</taxon>
        <taxon>Haloactinospora</taxon>
    </lineage>
</organism>
<keyword evidence="6" id="KW-0963">Cytoplasm</keyword>
<dbReference type="CDD" id="cd14275">
    <property type="entry name" value="UBA_EF-Ts"/>
    <property type="match status" value="1"/>
</dbReference>
<evidence type="ECO:0000256" key="4">
    <source>
        <dbReference type="ARBA" id="ARBA00022917"/>
    </source>
</evidence>
<comment type="caution">
    <text evidence="10">The sequence shown here is derived from an EMBL/GenBank/DDBJ whole genome shotgun (WGS) entry which is preliminary data.</text>
</comment>
<dbReference type="RefSeq" id="WP_141921965.1">
    <property type="nucleotide sequence ID" value="NZ_VFQC01000001.1"/>
</dbReference>
<dbReference type="SUPFAM" id="SSF46934">
    <property type="entry name" value="UBA-like"/>
    <property type="match status" value="1"/>
</dbReference>
<dbReference type="Gene3D" id="1.10.286.20">
    <property type="match status" value="1"/>
</dbReference>
<keyword evidence="4 6" id="KW-0648">Protein biosynthesis</keyword>
<dbReference type="InterPro" id="IPR036402">
    <property type="entry name" value="EF-Ts_dimer_sf"/>
</dbReference>
<proteinExistence type="inferred from homology"/>
<comment type="similarity">
    <text evidence="1 6 7">Belongs to the EF-Ts family.</text>
</comment>
<dbReference type="PROSITE" id="PS01126">
    <property type="entry name" value="EF_TS_1"/>
    <property type="match status" value="1"/>
</dbReference>
<dbReference type="OrthoDB" id="9808348at2"/>
<dbReference type="SUPFAM" id="SSF54713">
    <property type="entry name" value="Elongation factor Ts (EF-Ts), dimerisation domain"/>
    <property type="match status" value="2"/>
</dbReference>
<dbReference type="EMBL" id="VFQC01000001">
    <property type="protein sequence ID" value="TQN30755.1"/>
    <property type="molecule type" value="Genomic_DNA"/>
</dbReference>
<evidence type="ECO:0000313" key="11">
    <source>
        <dbReference type="Proteomes" id="UP000317422"/>
    </source>
</evidence>
<reference evidence="10 11" key="1">
    <citation type="submission" date="2019-06" db="EMBL/GenBank/DDBJ databases">
        <title>Sequencing the genomes of 1000 actinobacteria strains.</title>
        <authorList>
            <person name="Klenk H.-P."/>
        </authorList>
    </citation>
    <scope>NUCLEOTIDE SEQUENCE [LARGE SCALE GENOMIC DNA]</scope>
    <source>
        <strain evidence="10 11">DSM 45015</strain>
    </source>
</reference>
<evidence type="ECO:0000256" key="7">
    <source>
        <dbReference type="RuleBase" id="RU000642"/>
    </source>
</evidence>
<dbReference type="FunFam" id="1.10.8.10:FF:000001">
    <property type="entry name" value="Elongation factor Ts"/>
    <property type="match status" value="1"/>
</dbReference>
<feature type="region of interest" description="Involved in Mg(2+) ion dislocation from EF-Tu" evidence="6">
    <location>
        <begin position="81"/>
        <end position="84"/>
    </location>
</feature>
<gene>
    <name evidence="6" type="primary">tsf</name>
    <name evidence="10" type="ORF">FHX37_0639</name>
</gene>
<dbReference type="InterPro" id="IPR018101">
    <property type="entry name" value="Transl_elong_Ts_CS"/>
</dbReference>
<dbReference type="HAMAP" id="MF_00050">
    <property type="entry name" value="EF_Ts"/>
    <property type="match status" value="1"/>
</dbReference>
<evidence type="ECO:0000313" key="10">
    <source>
        <dbReference type="EMBL" id="TQN30755.1"/>
    </source>
</evidence>
<accession>A0A543NFZ0</accession>
<dbReference type="InterPro" id="IPR001816">
    <property type="entry name" value="Transl_elong_EFTs/EF1B"/>
</dbReference>
<dbReference type="AlphaFoldDB" id="A0A543NFZ0"/>
<dbReference type="GO" id="GO:0003746">
    <property type="term" value="F:translation elongation factor activity"/>
    <property type="evidence" value="ECO:0007669"/>
    <property type="project" value="UniProtKB-UniRule"/>
</dbReference>
<dbReference type="InterPro" id="IPR014039">
    <property type="entry name" value="Transl_elong_EFTs/EF1B_dimer"/>
</dbReference>
<evidence type="ECO:0000256" key="5">
    <source>
        <dbReference type="ARBA" id="ARBA00025453"/>
    </source>
</evidence>
<evidence type="ECO:0000256" key="8">
    <source>
        <dbReference type="RuleBase" id="RU000643"/>
    </source>
</evidence>
<keyword evidence="3 6" id="KW-0251">Elongation factor</keyword>
<keyword evidence="11" id="KW-1185">Reference proteome</keyword>